<dbReference type="Proteomes" id="UP000266841">
    <property type="component" value="Unassembled WGS sequence"/>
</dbReference>
<dbReference type="OMA" id="CEPCISA"/>
<protein>
    <submittedName>
        <fullName evidence="1">Uncharacterized protein</fullName>
    </submittedName>
</protein>
<name>K0S8N4_THAOC</name>
<accession>K0S8N4</accession>
<dbReference type="eggNOG" id="ENOG502QXUM">
    <property type="taxonomic scope" value="Eukaryota"/>
</dbReference>
<gene>
    <name evidence="1" type="ORF">THAOC_22758</name>
</gene>
<evidence type="ECO:0000313" key="1">
    <source>
        <dbReference type="EMBL" id="EJK57221.1"/>
    </source>
</evidence>
<keyword evidence="2" id="KW-1185">Reference proteome</keyword>
<sequence length="618" mass="67366">MLHEYLEKKRRDSVSLYNASGACHICGSSCRNKRGFSHAIECAATSSSSPGSGGCVLSDRVHSDGYGDGDSMVPRADRSVMRVCSCFDQEADDPDYSPYSIRVCEMCIRNDVNIGRIIHCGMCGVVACDEDCGPVMYECTDHEKWNNAGCIDCRSKSDFSELPLFRRCPPNGIPRATRVCEPCISAVSPWVRHDFECRDFRCRRRLVPSDVVELKRRRQFGSSPLNLLPEDGLVAFVGYLSDTELRSLFLTCSALCRVVERVARDRVVGVGGLLPSGPIVATKRNDGHGKSKDWLYFKGTADHDIRAPDDQKFLADRPFLNLSTAQVGLYHFVQKVTRDVFYFDFQMSGPGGDGTAVERFLQRGLPLFAFGRAYIQDGTNSDALIPWDGPTDGMRVRGGTVHVIGSAGHVAPTLGREARTLDHLVPYDGPAPGLVVIGGSVHVRGGAFPTPLALTSVVPLPSTGRVRLIVRIFVPGSGGPRRRAWEAGHYNLGSVGLVRIGVQAPSESAPLAPSNTWAVKSDLVESWLKEDVVAGVDYDAGSGTLVIHSNSHASVHTSFEAQTTVVDNDAPGELYFAAQLLRKAAATPQSILSVREVVDDADWSSFINHIDRGQMWNF</sequence>
<organism evidence="1 2">
    <name type="scientific">Thalassiosira oceanica</name>
    <name type="common">Marine diatom</name>
    <dbReference type="NCBI Taxonomy" id="159749"/>
    <lineage>
        <taxon>Eukaryota</taxon>
        <taxon>Sar</taxon>
        <taxon>Stramenopiles</taxon>
        <taxon>Ochrophyta</taxon>
        <taxon>Bacillariophyta</taxon>
        <taxon>Coscinodiscophyceae</taxon>
        <taxon>Thalassiosirophycidae</taxon>
        <taxon>Thalassiosirales</taxon>
        <taxon>Thalassiosiraceae</taxon>
        <taxon>Thalassiosira</taxon>
    </lineage>
</organism>
<dbReference type="OrthoDB" id="10595148at2759"/>
<proteinExistence type="predicted"/>
<comment type="caution">
    <text evidence="1">The sequence shown here is derived from an EMBL/GenBank/DDBJ whole genome shotgun (WGS) entry which is preliminary data.</text>
</comment>
<dbReference type="AlphaFoldDB" id="K0S8N4"/>
<dbReference type="EMBL" id="AGNL01029020">
    <property type="protein sequence ID" value="EJK57221.1"/>
    <property type="molecule type" value="Genomic_DNA"/>
</dbReference>
<reference evidence="1 2" key="1">
    <citation type="journal article" date="2012" name="Genome Biol.">
        <title>Genome and low-iron response of an oceanic diatom adapted to chronic iron limitation.</title>
        <authorList>
            <person name="Lommer M."/>
            <person name="Specht M."/>
            <person name="Roy A.S."/>
            <person name="Kraemer L."/>
            <person name="Andreson R."/>
            <person name="Gutowska M.A."/>
            <person name="Wolf J."/>
            <person name="Bergner S.V."/>
            <person name="Schilhabel M.B."/>
            <person name="Klostermeier U.C."/>
            <person name="Beiko R.G."/>
            <person name="Rosenstiel P."/>
            <person name="Hippler M."/>
            <person name="Laroche J."/>
        </authorList>
    </citation>
    <scope>NUCLEOTIDE SEQUENCE [LARGE SCALE GENOMIC DNA]</scope>
    <source>
        <strain evidence="1 2">CCMP1005</strain>
    </source>
</reference>
<evidence type="ECO:0000313" key="2">
    <source>
        <dbReference type="Proteomes" id="UP000266841"/>
    </source>
</evidence>